<dbReference type="CDD" id="cd06503">
    <property type="entry name" value="ATP-synt_Fo_b"/>
    <property type="match status" value="1"/>
</dbReference>
<gene>
    <name evidence="14" type="primary">atpF</name>
    <name evidence="16" type="ORF">NDR86_14655</name>
</gene>
<evidence type="ECO:0000256" key="3">
    <source>
        <dbReference type="ARBA" id="ARBA00022448"/>
    </source>
</evidence>
<dbReference type="PANTHER" id="PTHR33445">
    <property type="entry name" value="ATP SYNTHASE SUBUNIT B', CHLOROPLASTIC"/>
    <property type="match status" value="1"/>
</dbReference>
<evidence type="ECO:0000256" key="9">
    <source>
        <dbReference type="ARBA" id="ARBA00023065"/>
    </source>
</evidence>
<dbReference type="InterPro" id="IPR002146">
    <property type="entry name" value="ATP_synth_b/b'su_bac/chlpt"/>
</dbReference>
<comment type="function">
    <text evidence="14">Component of the F(0) channel, it forms part of the peripheral stalk, linking F(1) to F(0).</text>
</comment>
<dbReference type="HAMAP" id="MF_01398">
    <property type="entry name" value="ATP_synth_b_bprime"/>
    <property type="match status" value="1"/>
</dbReference>
<dbReference type="InterPro" id="IPR050059">
    <property type="entry name" value="ATP_synthase_B_chain"/>
</dbReference>
<dbReference type="AlphaFoldDB" id="A0A9X2IY83"/>
<evidence type="ECO:0000256" key="2">
    <source>
        <dbReference type="ARBA" id="ARBA00005513"/>
    </source>
</evidence>
<dbReference type="GO" id="GO:0046933">
    <property type="term" value="F:proton-transporting ATP synthase activity, rotational mechanism"/>
    <property type="evidence" value="ECO:0007669"/>
    <property type="project" value="UniProtKB-UniRule"/>
</dbReference>
<dbReference type="GO" id="GO:0005886">
    <property type="term" value="C:plasma membrane"/>
    <property type="evidence" value="ECO:0007669"/>
    <property type="project" value="UniProtKB-SubCell"/>
</dbReference>
<keyword evidence="9 14" id="KW-0406">Ion transport</keyword>
<organism evidence="16 17">
    <name type="scientific">Nocardia pulmonis</name>
    <dbReference type="NCBI Taxonomy" id="2951408"/>
    <lineage>
        <taxon>Bacteria</taxon>
        <taxon>Bacillati</taxon>
        <taxon>Actinomycetota</taxon>
        <taxon>Actinomycetes</taxon>
        <taxon>Mycobacteriales</taxon>
        <taxon>Nocardiaceae</taxon>
        <taxon>Nocardia</taxon>
    </lineage>
</organism>
<dbReference type="PANTHER" id="PTHR33445:SF1">
    <property type="entry name" value="ATP SYNTHASE SUBUNIT B"/>
    <property type="match status" value="1"/>
</dbReference>
<protein>
    <recommendedName>
        <fullName evidence="14">ATP synthase subunit b</fullName>
    </recommendedName>
    <alternativeName>
        <fullName evidence="14">ATP synthase F(0) sector subunit b</fullName>
    </alternativeName>
    <alternativeName>
        <fullName evidence="14">ATPase subunit I</fullName>
    </alternativeName>
    <alternativeName>
        <fullName evidence="14">F-type ATPase subunit b</fullName>
        <shortName evidence="14">F-ATPase subunit b</shortName>
    </alternativeName>
</protein>
<reference evidence="16" key="1">
    <citation type="submission" date="2022-06" db="EMBL/GenBank/DDBJ databases">
        <title>Novel species in genus nocardia.</title>
        <authorList>
            <person name="Li F."/>
        </authorList>
    </citation>
    <scope>NUCLEOTIDE SEQUENCE</scope>
    <source>
        <strain evidence="16">CDC141</strain>
    </source>
</reference>
<keyword evidence="10 14" id="KW-0472">Membrane</keyword>
<name>A0A9X2IY83_9NOCA</name>
<evidence type="ECO:0000256" key="7">
    <source>
        <dbReference type="ARBA" id="ARBA00022781"/>
    </source>
</evidence>
<dbReference type="RefSeq" id="WP_251912559.1">
    <property type="nucleotide sequence ID" value="NZ_JAMRXG010000005.1"/>
</dbReference>
<keyword evidence="5 14" id="KW-0138">CF(0)</keyword>
<dbReference type="Proteomes" id="UP001139157">
    <property type="component" value="Unassembled WGS sequence"/>
</dbReference>
<evidence type="ECO:0000256" key="5">
    <source>
        <dbReference type="ARBA" id="ARBA00022547"/>
    </source>
</evidence>
<evidence type="ECO:0000256" key="11">
    <source>
        <dbReference type="ARBA" id="ARBA00023310"/>
    </source>
</evidence>
<evidence type="ECO:0000313" key="16">
    <source>
        <dbReference type="EMBL" id="MCM6774715.1"/>
    </source>
</evidence>
<evidence type="ECO:0000256" key="4">
    <source>
        <dbReference type="ARBA" id="ARBA00022475"/>
    </source>
</evidence>
<keyword evidence="3 14" id="KW-0813">Transport</keyword>
<keyword evidence="8 14" id="KW-1133">Transmembrane helix</keyword>
<evidence type="ECO:0000256" key="15">
    <source>
        <dbReference type="RuleBase" id="RU003848"/>
    </source>
</evidence>
<evidence type="ECO:0000256" key="1">
    <source>
        <dbReference type="ARBA" id="ARBA00004162"/>
    </source>
</evidence>
<keyword evidence="17" id="KW-1185">Reference proteome</keyword>
<comment type="caution">
    <text evidence="16">The sequence shown here is derived from an EMBL/GenBank/DDBJ whole genome shotgun (WGS) entry which is preliminary data.</text>
</comment>
<evidence type="ECO:0000256" key="6">
    <source>
        <dbReference type="ARBA" id="ARBA00022692"/>
    </source>
</evidence>
<accession>A0A9X2IY83</accession>
<dbReference type="EMBL" id="JAMRXG010000005">
    <property type="protein sequence ID" value="MCM6774715.1"/>
    <property type="molecule type" value="Genomic_DNA"/>
</dbReference>
<evidence type="ECO:0000313" key="17">
    <source>
        <dbReference type="Proteomes" id="UP001139157"/>
    </source>
</evidence>
<proteinExistence type="inferred from homology"/>
<keyword evidence="11 14" id="KW-0066">ATP synthesis</keyword>
<comment type="function">
    <text evidence="12 14">F(1)F(0) ATP synthase produces ATP from ADP in the presence of a proton or sodium gradient. F-type ATPases consist of two structural domains, F(1) containing the extramembraneous catalytic core and F(0) containing the membrane proton channel, linked together by a central stalk and a peripheral stalk. During catalysis, ATP synthesis in the catalytic domain of F(1) is coupled via a rotary mechanism of the central stalk subunits to proton translocation.</text>
</comment>
<evidence type="ECO:0000256" key="8">
    <source>
        <dbReference type="ARBA" id="ARBA00022989"/>
    </source>
</evidence>
<keyword evidence="4 14" id="KW-1003">Cell membrane</keyword>
<sequence length="155" mass="16858">MAAENLAGQNFLIPNGTFLVELAIFLIVLGVIWLFVVPPIREVLAEREERVARTAADGQRARELAAAAADRYRSAVIEARGAAARVREQARSEGRTILMSARERARSEADAMVVAATIELRSHADATAARLRDRIDPLAQELADRVSGGVVVERT</sequence>
<comment type="similarity">
    <text evidence="2 14 15">Belongs to the ATPase B chain family.</text>
</comment>
<dbReference type="GO" id="GO:0046961">
    <property type="term" value="F:proton-transporting ATPase activity, rotational mechanism"/>
    <property type="evidence" value="ECO:0007669"/>
    <property type="project" value="TreeGrafter"/>
</dbReference>
<dbReference type="Pfam" id="PF00430">
    <property type="entry name" value="ATP-synt_B"/>
    <property type="match status" value="1"/>
</dbReference>
<dbReference type="InterPro" id="IPR028987">
    <property type="entry name" value="ATP_synth_B-like_membr_sf"/>
</dbReference>
<evidence type="ECO:0000256" key="10">
    <source>
        <dbReference type="ARBA" id="ARBA00023136"/>
    </source>
</evidence>
<dbReference type="SUPFAM" id="SSF81573">
    <property type="entry name" value="F1F0 ATP synthase subunit B, membrane domain"/>
    <property type="match status" value="1"/>
</dbReference>
<dbReference type="GO" id="GO:0045259">
    <property type="term" value="C:proton-transporting ATP synthase complex"/>
    <property type="evidence" value="ECO:0007669"/>
    <property type="project" value="UniProtKB-KW"/>
</dbReference>
<evidence type="ECO:0000256" key="12">
    <source>
        <dbReference type="ARBA" id="ARBA00025198"/>
    </source>
</evidence>
<feature type="transmembrane region" description="Helical" evidence="14">
    <location>
        <begin position="18"/>
        <end position="37"/>
    </location>
</feature>
<evidence type="ECO:0000256" key="14">
    <source>
        <dbReference type="HAMAP-Rule" id="MF_01398"/>
    </source>
</evidence>
<comment type="subunit">
    <text evidence="13 14">F-type ATPases have 2 components, F(1) - the catalytic core - and F(0) - the membrane proton channel. F(1) has five subunits: alpha(3), beta(3), gamma(1), delta(1), epsilon(1). F(0) has three main subunits: a(1), b(2) and c(10-14). The alpha and beta chains form an alternating ring which encloses part of the gamma chain. F(1) is attached to F(0) by a central stalk formed by the gamma and epsilon chains, while a peripheral stalk is formed by the delta and b chains.</text>
</comment>
<keyword evidence="7 14" id="KW-0375">Hydrogen ion transport</keyword>
<keyword evidence="6 14" id="KW-0812">Transmembrane</keyword>
<comment type="subcellular location">
    <subcellularLocation>
        <location evidence="1 14">Cell membrane</location>
        <topology evidence="1 14">Single-pass membrane protein</topology>
    </subcellularLocation>
</comment>
<evidence type="ECO:0000256" key="13">
    <source>
        <dbReference type="ARBA" id="ARBA00025830"/>
    </source>
</evidence>